<evidence type="ECO:0000313" key="1">
    <source>
        <dbReference type="EnsemblMetazoa" id="PPA45912.1"/>
    </source>
</evidence>
<dbReference type="EnsemblMetazoa" id="PPA45912.1">
    <property type="protein sequence ID" value="PPA45912.1"/>
    <property type="gene ID" value="WBGene00284281"/>
</dbReference>
<sequence>MDLHSTGRVEIHAADSFGKFSSLSSSSISYTASILPADRSLSFMCSLGVTAAAAAADGQGALPSLLQPSLSPLQVVVAARVKQVQRLL</sequence>
<accession>A0A8R1V3K5</accession>
<protein>
    <submittedName>
        <fullName evidence="1">Uncharacterized protein</fullName>
    </submittedName>
</protein>
<dbReference type="AlphaFoldDB" id="A0A2A6C1E9"/>
<organism evidence="1 2">
    <name type="scientific">Pristionchus pacificus</name>
    <name type="common">Parasitic nematode worm</name>
    <dbReference type="NCBI Taxonomy" id="54126"/>
    <lineage>
        <taxon>Eukaryota</taxon>
        <taxon>Metazoa</taxon>
        <taxon>Ecdysozoa</taxon>
        <taxon>Nematoda</taxon>
        <taxon>Chromadorea</taxon>
        <taxon>Rhabditida</taxon>
        <taxon>Rhabditina</taxon>
        <taxon>Diplogasteromorpha</taxon>
        <taxon>Diplogasteroidea</taxon>
        <taxon>Neodiplogasteridae</taxon>
        <taxon>Pristionchus</taxon>
    </lineage>
</organism>
<name>A0A2A6C1E9_PRIPA</name>
<proteinExistence type="predicted"/>
<evidence type="ECO:0000313" key="2">
    <source>
        <dbReference type="Proteomes" id="UP000005239"/>
    </source>
</evidence>
<reference evidence="2" key="1">
    <citation type="journal article" date="2008" name="Nat. Genet.">
        <title>The Pristionchus pacificus genome provides a unique perspective on nematode lifestyle and parasitism.</title>
        <authorList>
            <person name="Dieterich C."/>
            <person name="Clifton S.W."/>
            <person name="Schuster L.N."/>
            <person name="Chinwalla A."/>
            <person name="Delehaunty K."/>
            <person name="Dinkelacker I."/>
            <person name="Fulton L."/>
            <person name="Fulton R."/>
            <person name="Godfrey J."/>
            <person name="Minx P."/>
            <person name="Mitreva M."/>
            <person name="Roeseler W."/>
            <person name="Tian H."/>
            <person name="Witte H."/>
            <person name="Yang S.P."/>
            <person name="Wilson R.K."/>
            <person name="Sommer R.J."/>
        </authorList>
    </citation>
    <scope>NUCLEOTIDE SEQUENCE [LARGE SCALE GENOMIC DNA]</scope>
    <source>
        <strain evidence="2">PS312</strain>
    </source>
</reference>
<gene>
    <name evidence="1" type="primary">WBGene00284281</name>
</gene>
<keyword evidence="2" id="KW-1185">Reference proteome</keyword>
<dbReference type="Proteomes" id="UP000005239">
    <property type="component" value="Unassembled WGS sequence"/>
</dbReference>
<accession>A0A2A6C1E9</accession>
<reference evidence="1" key="2">
    <citation type="submission" date="2022-06" db="UniProtKB">
        <authorList>
            <consortium name="EnsemblMetazoa"/>
        </authorList>
    </citation>
    <scope>IDENTIFICATION</scope>
    <source>
        <strain evidence="1">PS312</strain>
    </source>
</reference>